<proteinExistence type="predicted"/>
<dbReference type="PANTHER" id="PTHR33710:SF54">
    <property type="entry name" value="NON-LTR RETROELEMENT REVERSE TRANSCRIPTASE"/>
    <property type="match status" value="1"/>
</dbReference>
<dbReference type="SUPFAM" id="SSF56219">
    <property type="entry name" value="DNase I-like"/>
    <property type="match status" value="1"/>
</dbReference>
<feature type="non-terminal residue" evidence="1">
    <location>
        <position position="1"/>
    </location>
</feature>
<sequence>SSYRKELWEDLVALSNSIYEPWAVLGDFNVITKVEEKIGGSPYRIEKSIEFINCLRDCCLQHVGFLGNVVTWCNNRGHPDTIQKRLDRLVYNSERFDGSNSTIVTHLDNACSDHNPLLIRCKNEEARTIKYFKFQNFWIDHDDFLKVVPGSWNTHVGGDYMWSFHVKLKKASSNLKIYKLDMKRVFDNNDDNRTKAEFMKYLMIQDSILRQKATDRDFNTKYFHGAIKD</sequence>
<organism evidence="1 2">
    <name type="scientific">Solanum commersonii</name>
    <name type="common">Commerson's wild potato</name>
    <name type="synonym">Commerson's nightshade</name>
    <dbReference type="NCBI Taxonomy" id="4109"/>
    <lineage>
        <taxon>Eukaryota</taxon>
        <taxon>Viridiplantae</taxon>
        <taxon>Streptophyta</taxon>
        <taxon>Embryophyta</taxon>
        <taxon>Tracheophyta</taxon>
        <taxon>Spermatophyta</taxon>
        <taxon>Magnoliopsida</taxon>
        <taxon>eudicotyledons</taxon>
        <taxon>Gunneridae</taxon>
        <taxon>Pentapetalae</taxon>
        <taxon>asterids</taxon>
        <taxon>lamiids</taxon>
        <taxon>Solanales</taxon>
        <taxon>Solanaceae</taxon>
        <taxon>Solanoideae</taxon>
        <taxon>Solaneae</taxon>
        <taxon>Solanum</taxon>
    </lineage>
</organism>
<reference evidence="1 2" key="1">
    <citation type="submission" date="2020-09" db="EMBL/GenBank/DDBJ databases">
        <title>De no assembly of potato wild relative species, Solanum commersonii.</title>
        <authorList>
            <person name="Cho K."/>
        </authorList>
    </citation>
    <scope>NUCLEOTIDE SEQUENCE [LARGE SCALE GENOMIC DNA]</scope>
    <source>
        <strain evidence="1">LZ3.2</strain>
        <tissue evidence="1">Leaf</tissue>
    </source>
</reference>
<protein>
    <submittedName>
        <fullName evidence="1">Uncharacterized protein</fullName>
    </submittedName>
</protein>
<comment type="caution">
    <text evidence="1">The sequence shown here is derived from an EMBL/GenBank/DDBJ whole genome shotgun (WGS) entry which is preliminary data.</text>
</comment>
<name>A0A9J5XGB2_SOLCO</name>
<evidence type="ECO:0000313" key="2">
    <source>
        <dbReference type="Proteomes" id="UP000824120"/>
    </source>
</evidence>
<evidence type="ECO:0000313" key="1">
    <source>
        <dbReference type="EMBL" id="KAG5586214.1"/>
    </source>
</evidence>
<dbReference type="Proteomes" id="UP000824120">
    <property type="component" value="Chromosome 9"/>
</dbReference>
<dbReference type="OrthoDB" id="1303354at2759"/>
<gene>
    <name evidence="1" type="ORF">H5410_046648</name>
</gene>
<dbReference type="PANTHER" id="PTHR33710">
    <property type="entry name" value="BNAC02G09200D PROTEIN"/>
    <property type="match status" value="1"/>
</dbReference>
<accession>A0A9J5XGB2</accession>
<keyword evidence="2" id="KW-1185">Reference proteome</keyword>
<dbReference type="EMBL" id="JACXVP010000009">
    <property type="protein sequence ID" value="KAG5586214.1"/>
    <property type="molecule type" value="Genomic_DNA"/>
</dbReference>
<dbReference type="Gene3D" id="3.60.10.10">
    <property type="entry name" value="Endonuclease/exonuclease/phosphatase"/>
    <property type="match status" value="1"/>
</dbReference>
<dbReference type="AlphaFoldDB" id="A0A9J5XGB2"/>
<dbReference type="InterPro" id="IPR036691">
    <property type="entry name" value="Endo/exonu/phosph_ase_sf"/>
</dbReference>